<gene>
    <name evidence="1" type="ORF">GCM10010394_48560</name>
</gene>
<evidence type="ECO:0000313" key="1">
    <source>
        <dbReference type="EMBL" id="GAA0612947.1"/>
    </source>
</evidence>
<dbReference type="RefSeq" id="WP_344076538.1">
    <property type="nucleotide sequence ID" value="NZ_BAAACA010000034.1"/>
</dbReference>
<protein>
    <submittedName>
        <fullName evidence="1">Uncharacterized protein</fullName>
    </submittedName>
</protein>
<proteinExistence type="predicted"/>
<organism evidence="1 2">
    <name type="scientific">Streptomyces crystallinus</name>
    <dbReference type="NCBI Taxonomy" id="68191"/>
    <lineage>
        <taxon>Bacteria</taxon>
        <taxon>Bacillati</taxon>
        <taxon>Actinomycetota</taxon>
        <taxon>Actinomycetes</taxon>
        <taxon>Kitasatosporales</taxon>
        <taxon>Streptomycetaceae</taxon>
        <taxon>Streptomyces</taxon>
    </lineage>
</organism>
<dbReference type="Proteomes" id="UP001500668">
    <property type="component" value="Unassembled WGS sequence"/>
</dbReference>
<accession>A0ABN2TXM3</accession>
<reference evidence="1 2" key="1">
    <citation type="journal article" date="2019" name="Int. J. Syst. Evol. Microbiol.">
        <title>The Global Catalogue of Microorganisms (GCM) 10K type strain sequencing project: providing services to taxonomists for standard genome sequencing and annotation.</title>
        <authorList>
            <consortium name="The Broad Institute Genomics Platform"/>
            <consortium name="The Broad Institute Genome Sequencing Center for Infectious Disease"/>
            <person name="Wu L."/>
            <person name="Ma J."/>
        </authorList>
    </citation>
    <scope>NUCLEOTIDE SEQUENCE [LARGE SCALE GENOMIC DNA]</scope>
    <source>
        <strain evidence="1 2">JCM 5067</strain>
    </source>
</reference>
<keyword evidence="2" id="KW-1185">Reference proteome</keyword>
<comment type="caution">
    <text evidence="1">The sequence shown here is derived from an EMBL/GenBank/DDBJ whole genome shotgun (WGS) entry which is preliminary data.</text>
</comment>
<evidence type="ECO:0000313" key="2">
    <source>
        <dbReference type="Proteomes" id="UP001500668"/>
    </source>
</evidence>
<sequence length="44" mass="5127">MRIYAVQRTGNENRIRAAMDRLFRDEVPPGGKRDIKTLAPRSNR</sequence>
<name>A0ABN2TXM3_9ACTN</name>
<dbReference type="EMBL" id="BAAACA010000034">
    <property type="protein sequence ID" value="GAA0612947.1"/>
    <property type="molecule type" value="Genomic_DNA"/>
</dbReference>